<evidence type="ECO:0000259" key="1">
    <source>
        <dbReference type="Pfam" id="PF21962"/>
    </source>
</evidence>
<sequence>MRPIIDPADVDDAGLVVRTDYSSDVAWRTVAALLDAQQDDDGWVYHVVDDPAWAGASVDEVLTAAPKSDGVVYVADAATMRDPYPLLAVNTTTREDCEDDEEYDYQMQCGREFRVLPSGLVDVSANLAIANMDFPEFAAMAQADPHGFYRGSATAQAEDAPEPTPWDGWVPCDGHLLRRGQTLRDACITSPNGRYALSCFDGLMCLTRDGVGIWMPVGQGSGTGIELGPEGELRYRAATGGTWPLIPDFGHLAGRRKRWPENERGGPGPAVGAHALAVRDDGDIDLVDEDGRTMWSFGTAHHVRLLDDLHAMAITRPTDALDE</sequence>
<dbReference type="RefSeq" id="WP_222976763.1">
    <property type="nucleotide sequence ID" value="NZ_JAINVZ010000005.1"/>
</dbReference>
<dbReference type="Pfam" id="PF21962">
    <property type="entry name" value="DUF6924"/>
    <property type="match status" value="1"/>
</dbReference>
<reference evidence="2 3" key="1">
    <citation type="submission" date="2021-08" db="EMBL/GenBank/DDBJ databases">
        <title>Streptomyces sp. PTM05 isolated from lichen.</title>
        <authorList>
            <person name="Somphong A."/>
            <person name="Phongsopitanun W."/>
            <person name="Tanasupawat S."/>
        </authorList>
    </citation>
    <scope>NUCLEOTIDE SEQUENCE [LARGE SCALE GENOMIC DNA]</scope>
    <source>
        <strain evidence="2 3">Ptm05</strain>
    </source>
</reference>
<evidence type="ECO:0000313" key="3">
    <source>
        <dbReference type="Proteomes" id="UP001198565"/>
    </source>
</evidence>
<name>A0ABS7QQF1_9ACTN</name>
<comment type="caution">
    <text evidence="2">The sequence shown here is derived from an EMBL/GenBank/DDBJ whole genome shotgun (WGS) entry which is preliminary data.</text>
</comment>
<keyword evidence="3" id="KW-1185">Reference proteome</keyword>
<feature type="domain" description="DUF6924" evidence="1">
    <location>
        <begin position="15"/>
        <end position="151"/>
    </location>
</feature>
<proteinExistence type="predicted"/>
<gene>
    <name evidence="2" type="ORF">K7472_11260</name>
</gene>
<protein>
    <recommendedName>
        <fullName evidence="1">DUF6924 domain-containing protein</fullName>
    </recommendedName>
</protein>
<dbReference type="EMBL" id="JAINVZ010000005">
    <property type="protein sequence ID" value="MBY8885425.1"/>
    <property type="molecule type" value="Genomic_DNA"/>
</dbReference>
<dbReference type="Proteomes" id="UP001198565">
    <property type="component" value="Unassembled WGS sequence"/>
</dbReference>
<dbReference type="InterPro" id="IPR053832">
    <property type="entry name" value="DUF6924"/>
</dbReference>
<organism evidence="2 3">
    <name type="scientific">Streptantibioticus parmotrematis</name>
    <dbReference type="NCBI Taxonomy" id="2873249"/>
    <lineage>
        <taxon>Bacteria</taxon>
        <taxon>Bacillati</taxon>
        <taxon>Actinomycetota</taxon>
        <taxon>Actinomycetes</taxon>
        <taxon>Kitasatosporales</taxon>
        <taxon>Streptomycetaceae</taxon>
        <taxon>Streptantibioticus</taxon>
    </lineage>
</organism>
<accession>A0ABS7QQF1</accession>
<evidence type="ECO:0000313" key="2">
    <source>
        <dbReference type="EMBL" id="MBY8885425.1"/>
    </source>
</evidence>